<dbReference type="AlphaFoldDB" id="A0A5B9FNH0"/>
<evidence type="ECO:0000313" key="3">
    <source>
        <dbReference type="EMBL" id="QEE48315.1"/>
    </source>
</evidence>
<keyword evidence="4" id="KW-1185">Reference proteome</keyword>
<dbReference type="EMBL" id="CP042831">
    <property type="protein sequence ID" value="QEE48315.1"/>
    <property type="molecule type" value="Genomic_DNA"/>
</dbReference>
<feature type="region of interest" description="Disordered" evidence="1">
    <location>
        <begin position="26"/>
        <end position="68"/>
    </location>
</feature>
<dbReference type="KEGG" id="fak:FUA48_01600"/>
<reference evidence="3 4" key="1">
    <citation type="submission" date="2019-08" db="EMBL/GenBank/DDBJ databases">
        <title>Flavobacterium alkalisoli sp. nov., isolated from rhizosphere soil of Suaeda salsa.</title>
        <authorList>
            <person name="Sun J.-Q."/>
            <person name="Xu L."/>
        </authorList>
    </citation>
    <scope>NUCLEOTIDE SEQUENCE [LARGE SCALE GENOMIC DNA]</scope>
    <source>
        <strain evidence="3 4">XS-5</strain>
    </source>
</reference>
<gene>
    <name evidence="3" type="ORF">FUA48_01600</name>
</gene>
<feature type="signal peptide" evidence="2">
    <location>
        <begin position="1"/>
        <end position="19"/>
    </location>
</feature>
<feature type="compositionally biased region" description="Low complexity" evidence="1">
    <location>
        <begin position="47"/>
        <end position="58"/>
    </location>
</feature>
<feature type="chain" id="PRO_5023057407" evidence="2">
    <location>
        <begin position="20"/>
        <end position="68"/>
    </location>
</feature>
<feature type="compositionally biased region" description="Basic and acidic residues" evidence="1">
    <location>
        <begin position="59"/>
        <end position="68"/>
    </location>
</feature>
<sequence>MKKVVLSLAVIAMISFVSCKETKTEEVAPETTTEEVVTPEVTEEVAPEATVDTAAAPVEEAHTEEAAH</sequence>
<evidence type="ECO:0000256" key="1">
    <source>
        <dbReference type="SAM" id="MobiDB-lite"/>
    </source>
</evidence>
<name>A0A5B9FNH0_9FLAO</name>
<dbReference type="RefSeq" id="WP_147581810.1">
    <property type="nucleotide sequence ID" value="NZ_CP042831.1"/>
</dbReference>
<dbReference type="Proteomes" id="UP000321222">
    <property type="component" value="Chromosome"/>
</dbReference>
<evidence type="ECO:0000313" key="4">
    <source>
        <dbReference type="Proteomes" id="UP000321222"/>
    </source>
</evidence>
<feature type="compositionally biased region" description="Low complexity" evidence="1">
    <location>
        <begin position="29"/>
        <end position="40"/>
    </location>
</feature>
<proteinExistence type="predicted"/>
<keyword evidence="2" id="KW-0732">Signal</keyword>
<organism evidence="3 4">
    <name type="scientific">Flavobacterium alkalisoli</name>
    <dbReference type="NCBI Taxonomy" id="2602769"/>
    <lineage>
        <taxon>Bacteria</taxon>
        <taxon>Pseudomonadati</taxon>
        <taxon>Bacteroidota</taxon>
        <taxon>Flavobacteriia</taxon>
        <taxon>Flavobacteriales</taxon>
        <taxon>Flavobacteriaceae</taxon>
        <taxon>Flavobacterium</taxon>
    </lineage>
</organism>
<dbReference type="PROSITE" id="PS51257">
    <property type="entry name" value="PROKAR_LIPOPROTEIN"/>
    <property type="match status" value="1"/>
</dbReference>
<evidence type="ECO:0000256" key="2">
    <source>
        <dbReference type="SAM" id="SignalP"/>
    </source>
</evidence>
<accession>A0A5B9FNH0</accession>
<protein>
    <submittedName>
        <fullName evidence="3">Uncharacterized protein</fullName>
    </submittedName>
</protein>